<comment type="caution">
    <text evidence="10">The sequence shown here is derived from an EMBL/GenBank/DDBJ whole genome shotgun (WGS) entry which is preliminary data.</text>
</comment>
<dbReference type="AlphaFoldDB" id="A0AAW7Y4Y5"/>
<dbReference type="EMBL" id="JAUOPU010000014">
    <property type="protein sequence ID" value="MDO6543668.1"/>
    <property type="molecule type" value="Genomic_DNA"/>
</dbReference>
<evidence type="ECO:0000256" key="3">
    <source>
        <dbReference type="ARBA" id="ARBA00022801"/>
    </source>
</evidence>
<evidence type="ECO:0000256" key="4">
    <source>
        <dbReference type="ARBA" id="ARBA00022833"/>
    </source>
</evidence>
<organism evidence="10 11">
    <name type="scientific">Photobacterium sanguinicancri</name>
    <dbReference type="NCBI Taxonomy" id="875932"/>
    <lineage>
        <taxon>Bacteria</taxon>
        <taxon>Pseudomonadati</taxon>
        <taxon>Pseudomonadota</taxon>
        <taxon>Gammaproteobacteria</taxon>
        <taxon>Vibrionales</taxon>
        <taxon>Vibrionaceae</taxon>
        <taxon>Photobacterium</taxon>
    </lineage>
</organism>
<evidence type="ECO:0000256" key="5">
    <source>
        <dbReference type="ARBA" id="ARBA00023049"/>
    </source>
</evidence>
<keyword evidence="2" id="KW-0479">Metal-binding</keyword>
<dbReference type="GO" id="GO:0016020">
    <property type="term" value="C:membrane"/>
    <property type="evidence" value="ECO:0007669"/>
    <property type="project" value="TreeGrafter"/>
</dbReference>
<evidence type="ECO:0000256" key="2">
    <source>
        <dbReference type="ARBA" id="ARBA00022723"/>
    </source>
</evidence>
<feature type="domain" description="DUF7092" evidence="9">
    <location>
        <begin position="5"/>
        <end position="74"/>
    </location>
</feature>
<evidence type="ECO:0000313" key="11">
    <source>
        <dbReference type="Proteomes" id="UP001170624"/>
    </source>
</evidence>
<keyword evidence="3 6" id="KW-0378">Hydrolase</keyword>
<proteinExistence type="inferred from homology"/>
<dbReference type="PANTHER" id="PTHR22726">
    <property type="entry name" value="METALLOENDOPEPTIDASE OMA1"/>
    <property type="match status" value="1"/>
</dbReference>
<dbReference type="GO" id="GO:0004222">
    <property type="term" value="F:metalloendopeptidase activity"/>
    <property type="evidence" value="ECO:0007669"/>
    <property type="project" value="InterPro"/>
</dbReference>
<dbReference type="InterPro" id="IPR001915">
    <property type="entry name" value="Peptidase_M48"/>
</dbReference>
<name>A0AAW7Y4Y5_9GAMM</name>
<comment type="similarity">
    <text evidence="6">Belongs to the peptidase M48 family.</text>
</comment>
<keyword evidence="1 6" id="KW-0645">Protease</keyword>
<gene>
    <name evidence="10" type="ORF">Q4568_14055</name>
</gene>
<sequence length="332" mass="36760">MIIKGFCHPPRSADKLAASVMLLSEGRLQLSTAQGHQVLLLETVNINEPLGRLPIRLSFPDGSQFIPDDSLLLEGILKARERTWLHRVERNLPAIASSLVLMGLLFALFFTHGIPWLTSGIVKALPQQVPVLVGQHVMQTLDDNVLTPSELSVAQQALIKQRFHTMVAQLPPMPVKPQLHFRRWHARPNALALSDGSIVVFDALVVLAKTPEQLDSILLHELGHLHYQHVMKSIVRSSLLSASVAVLTGESTGLVDTYSGAGVFFVTQGYSRKAELEADEFAVKSMLDLYGTTEPMQQMLQLFITPNGIANELPEWMNTHPALETRIERLGE</sequence>
<dbReference type="Pfam" id="PF23368">
    <property type="entry name" value="DUF7092"/>
    <property type="match status" value="1"/>
</dbReference>
<dbReference type="Proteomes" id="UP001170624">
    <property type="component" value="Unassembled WGS sequence"/>
</dbReference>
<dbReference type="Pfam" id="PF01435">
    <property type="entry name" value="Peptidase_M48"/>
    <property type="match status" value="1"/>
</dbReference>
<keyword evidence="7" id="KW-1133">Transmembrane helix</keyword>
<keyword evidence="5 6" id="KW-0482">Metalloprotease</keyword>
<evidence type="ECO:0000256" key="7">
    <source>
        <dbReference type="SAM" id="Phobius"/>
    </source>
</evidence>
<evidence type="ECO:0000256" key="6">
    <source>
        <dbReference type="RuleBase" id="RU003983"/>
    </source>
</evidence>
<keyword evidence="4 6" id="KW-0862">Zinc</keyword>
<dbReference type="PANTHER" id="PTHR22726:SF1">
    <property type="entry name" value="METALLOENDOPEPTIDASE OMA1, MITOCHONDRIAL"/>
    <property type="match status" value="1"/>
</dbReference>
<evidence type="ECO:0000259" key="8">
    <source>
        <dbReference type="Pfam" id="PF01435"/>
    </source>
</evidence>
<keyword evidence="7" id="KW-0812">Transmembrane</keyword>
<dbReference type="InterPro" id="IPR055518">
    <property type="entry name" value="DUF7092"/>
</dbReference>
<reference evidence="10" key="1">
    <citation type="submission" date="2023-07" db="EMBL/GenBank/DDBJ databases">
        <title>Genome content predicts the carbon catabolic preferences of heterotrophic bacteria.</title>
        <authorList>
            <person name="Gralka M."/>
        </authorList>
    </citation>
    <scope>NUCLEOTIDE SEQUENCE</scope>
    <source>
        <strain evidence="10">G2M05</strain>
    </source>
</reference>
<evidence type="ECO:0000313" key="10">
    <source>
        <dbReference type="EMBL" id="MDO6543668.1"/>
    </source>
</evidence>
<feature type="transmembrane region" description="Helical" evidence="7">
    <location>
        <begin position="92"/>
        <end position="117"/>
    </location>
</feature>
<dbReference type="InterPro" id="IPR051156">
    <property type="entry name" value="Mito/Outer_Membr_Metalloprot"/>
</dbReference>
<dbReference type="GO" id="GO:0051603">
    <property type="term" value="P:proteolysis involved in protein catabolic process"/>
    <property type="evidence" value="ECO:0007669"/>
    <property type="project" value="TreeGrafter"/>
</dbReference>
<evidence type="ECO:0000259" key="9">
    <source>
        <dbReference type="Pfam" id="PF23368"/>
    </source>
</evidence>
<evidence type="ECO:0000256" key="1">
    <source>
        <dbReference type="ARBA" id="ARBA00022670"/>
    </source>
</evidence>
<comment type="cofactor">
    <cofactor evidence="6">
        <name>Zn(2+)</name>
        <dbReference type="ChEBI" id="CHEBI:29105"/>
    </cofactor>
    <text evidence="6">Binds 1 zinc ion per subunit.</text>
</comment>
<accession>A0AAW7Y4Y5</accession>
<dbReference type="RefSeq" id="WP_303500096.1">
    <property type="nucleotide sequence ID" value="NZ_JAUOPU010000014.1"/>
</dbReference>
<dbReference type="GO" id="GO:0046872">
    <property type="term" value="F:metal ion binding"/>
    <property type="evidence" value="ECO:0007669"/>
    <property type="project" value="UniProtKB-KW"/>
</dbReference>
<protein>
    <submittedName>
        <fullName evidence="10">M48 family metallopeptidase</fullName>
    </submittedName>
</protein>
<feature type="domain" description="Peptidase M48" evidence="8">
    <location>
        <begin position="158"/>
        <end position="330"/>
    </location>
</feature>
<dbReference type="Gene3D" id="3.30.2010.10">
    <property type="entry name" value="Metalloproteases ('zincins'), catalytic domain"/>
    <property type="match status" value="1"/>
</dbReference>
<dbReference type="CDD" id="cd07332">
    <property type="entry name" value="M48C_Oma1_like"/>
    <property type="match status" value="1"/>
</dbReference>
<keyword evidence="7" id="KW-0472">Membrane</keyword>